<dbReference type="AlphaFoldDB" id="A0A2M8HC97"/>
<dbReference type="Pfam" id="PF03466">
    <property type="entry name" value="LysR_substrate"/>
    <property type="match status" value="1"/>
</dbReference>
<dbReference type="Gene3D" id="1.10.10.10">
    <property type="entry name" value="Winged helix-like DNA-binding domain superfamily/Winged helix DNA-binding domain"/>
    <property type="match status" value="1"/>
</dbReference>
<dbReference type="InterPro" id="IPR058163">
    <property type="entry name" value="LysR-type_TF_proteobact-type"/>
</dbReference>
<evidence type="ECO:0000256" key="4">
    <source>
        <dbReference type="ARBA" id="ARBA00023163"/>
    </source>
</evidence>
<dbReference type="GO" id="GO:0003700">
    <property type="term" value="F:DNA-binding transcription factor activity"/>
    <property type="evidence" value="ECO:0007669"/>
    <property type="project" value="InterPro"/>
</dbReference>
<accession>A0A2M8HC97</accession>
<dbReference type="SUPFAM" id="SSF53850">
    <property type="entry name" value="Periplasmic binding protein-like II"/>
    <property type="match status" value="1"/>
</dbReference>
<evidence type="ECO:0000256" key="3">
    <source>
        <dbReference type="ARBA" id="ARBA00023125"/>
    </source>
</evidence>
<dbReference type="FunFam" id="1.10.10.10:FF:000001">
    <property type="entry name" value="LysR family transcriptional regulator"/>
    <property type="match status" value="1"/>
</dbReference>
<evidence type="ECO:0000256" key="2">
    <source>
        <dbReference type="ARBA" id="ARBA00023015"/>
    </source>
</evidence>
<dbReference type="InterPro" id="IPR000847">
    <property type="entry name" value="LysR_HTH_N"/>
</dbReference>
<dbReference type="InterPro" id="IPR036390">
    <property type="entry name" value="WH_DNA-bd_sf"/>
</dbReference>
<feature type="domain" description="HTH lysR-type" evidence="5">
    <location>
        <begin position="1"/>
        <end position="59"/>
    </location>
</feature>
<dbReference type="GO" id="GO:0043565">
    <property type="term" value="F:sequence-specific DNA binding"/>
    <property type="evidence" value="ECO:0007669"/>
    <property type="project" value="TreeGrafter"/>
</dbReference>
<dbReference type="FunFam" id="3.40.190.290:FF:000001">
    <property type="entry name" value="Transcriptional regulator, LysR family"/>
    <property type="match status" value="1"/>
</dbReference>
<keyword evidence="3" id="KW-0238">DNA-binding</keyword>
<organism evidence="6 7">
    <name type="scientific">Aeromonas lusitana</name>
    <dbReference type="NCBI Taxonomy" id="931529"/>
    <lineage>
        <taxon>Bacteria</taxon>
        <taxon>Pseudomonadati</taxon>
        <taxon>Pseudomonadota</taxon>
        <taxon>Gammaproteobacteria</taxon>
        <taxon>Aeromonadales</taxon>
        <taxon>Aeromonadaceae</taxon>
        <taxon>Aeromonas</taxon>
    </lineage>
</organism>
<keyword evidence="4" id="KW-0804">Transcription</keyword>
<dbReference type="OrthoDB" id="9815676at2"/>
<protein>
    <submittedName>
        <fullName evidence="6">LysR family transcriptional regulator</fullName>
    </submittedName>
</protein>
<comment type="similarity">
    <text evidence="1">Belongs to the LysR transcriptional regulatory family.</text>
</comment>
<sequence>MDRLTSMSVFVKAAELGSFAATAGVLEISPQMVAKHIAFLEAQLGIVLLNRTTRRQSLTDVGQAYYERCKIILSEVESADSLAFDMHTKPKGIIKVSAPVTFGAIRMPSFISRFLSSYPEIQIDLSLNDRFVDPLEEGIEVMIRIGELEDSSMIARRLAPYRLIACASPEYLAKRGNPDTVAELTMHDCLIYTNWSTTSLYRWRFTRNGKVEEVSVNGRFRCNDWKALLHAAISGFGITLGPETILDQEVKAGRLVRVLNNYEGPSKPMHVVYPSLRKPTIKQRCFVDEIISEFGMQEDIC</sequence>
<dbReference type="EMBL" id="PGCP01000005">
    <property type="protein sequence ID" value="PJC94175.1"/>
    <property type="molecule type" value="Genomic_DNA"/>
</dbReference>
<dbReference type="InterPro" id="IPR005119">
    <property type="entry name" value="LysR_subst-bd"/>
</dbReference>
<dbReference type="PANTHER" id="PTHR30537">
    <property type="entry name" value="HTH-TYPE TRANSCRIPTIONAL REGULATOR"/>
    <property type="match status" value="1"/>
</dbReference>
<name>A0A2M8HC97_9GAMM</name>
<evidence type="ECO:0000256" key="1">
    <source>
        <dbReference type="ARBA" id="ARBA00009437"/>
    </source>
</evidence>
<evidence type="ECO:0000313" key="7">
    <source>
        <dbReference type="Proteomes" id="UP000232060"/>
    </source>
</evidence>
<keyword evidence="7" id="KW-1185">Reference proteome</keyword>
<dbReference type="Proteomes" id="UP000232060">
    <property type="component" value="Unassembled WGS sequence"/>
</dbReference>
<keyword evidence="2" id="KW-0805">Transcription regulation</keyword>
<dbReference type="PANTHER" id="PTHR30537:SF5">
    <property type="entry name" value="HTH-TYPE TRANSCRIPTIONAL ACTIVATOR TTDR-RELATED"/>
    <property type="match status" value="1"/>
</dbReference>
<reference evidence="6 7" key="1">
    <citation type="submission" date="2017-11" db="EMBL/GenBank/DDBJ databases">
        <title>Draft genome sequence of environmental isolate Aeromonas lusitania sp. nov. MDC 2473.</title>
        <authorList>
            <person name="Colston S.M."/>
            <person name="Navarro A."/>
            <person name="Martinez-Murcia A.J."/>
            <person name="Graf J."/>
        </authorList>
    </citation>
    <scope>NUCLEOTIDE SEQUENCE [LARGE SCALE GENOMIC DNA]</scope>
    <source>
        <strain evidence="6 7">MDC 2473</strain>
    </source>
</reference>
<dbReference type="PROSITE" id="PS50931">
    <property type="entry name" value="HTH_LYSR"/>
    <property type="match status" value="1"/>
</dbReference>
<dbReference type="GO" id="GO:0006351">
    <property type="term" value="P:DNA-templated transcription"/>
    <property type="evidence" value="ECO:0007669"/>
    <property type="project" value="TreeGrafter"/>
</dbReference>
<comment type="caution">
    <text evidence="6">The sequence shown here is derived from an EMBL/GenBank/DDBJ whole genome shotgun (WGS) entry which is preliminary data.</text>
</comment>
<gene>
    <name evidence="6" type="ORF">CUC44_05620</name>
</gene>
<evidence type="ECO:0000259" key="5">
    <source>
        <dbReference type="PROSITE" id="PS50931"/>
    </source>
</evidence>
<dbReference type="Pfam" id="PF00126">
    <property type="entry name" value="HTH_1"/>
    <property type="match status" value="1"/>
</dbReference>
<proteinExistence type="inferred from homology"/>
<dbReference type="SUPFAM" id="SSF46785">
    <property type="entry name" value="Winged helix' DNA-binding domain"/>
    <property type="match status" value="1"/>
</dbReference>
<dbReference type="InterPro" id="IPR036388">
    <property type="entry name" value="WH-like_DNA-bd_sf"/>
</dbReference>
<dbReference type="Gene3D" id="3.40.190.290">
    <property type="match status" value="1"/>
</dbReference>
<evidence type="ECO:0000313" key="6">
    <source>
        <dbReference type="EMBL" id="PJC94175.1"/>
    </source>
</evidence>